<name>A0A0B7HP09_9FLAO</name>
<dbReference type="Gene3D" id="1.10.10.60">
    <property type="entry name" value="Homeodomain-like"/>
    <property type="match status" value="1"/>
</dbReference>
<feature type="domain" description="HTH araC/xylS-type" evidence="3">
    <location>
        <begin position="1"/>
        <end position="47"/>
    </location>
</feature>
<dbReference type="Proteomes" id="UP000038083">
    <property type="component" value="Unassembled WGS sequence"/>
</dbReference>
<keyword evidence="1" id="KW-0805">Transcription regulation</keyword>
<dbReference type="InterPro" id="IPR009057">
    <property type="entry name" value="Homeodomain-like_sf"/>
</dbReference>
<dbReference type="OrthoDB" id="323290at2"/>
<dbReference type="GO" id="GO:0043565">
    <property type="term" value="F:sequence-specific DNA binding"/>
    <property type="evidence" value="ECO:0007669"/>
    <property type="project" value="InterPro"/>
</dbReference>
<sequence>MYQFFVKTITSDNLTQFALQYDYYDRTYFNRDFKEFMNLSPLQLFQKI</sequence>
<dbReference type="RefSeq" id="WP_156127711.1">
    <property type="nucleotide sequence ID" value="NZ_CDOG01000035.1"/>
</dbReference>
<gene>
    <name evidence="4" type="ORF">CCYN74_400007</name>
</gene>
<dbReference type="InterPro" id="IPR018060">
    <property type="entry name" value="HTH_AraC"/>
</dbReference>
<dbReference type="EMBL" id="CDOG01000035">
    <property type="protein sequence ID" value="CEN40379.1"/>
    <property type="molecule type" value="Genomic_DNA"/>
</dbReference>
<dbReference type="GO" id="GO:0003700">
    <property type="term" value="F:DNA-binding transcription factor activity"/>
    <property type="evidence" value="ECO:0007669"/>
    <property type="project" value="InterPro"/>
</dbReference>
<dbReference type="Pfam" id="PF00165">
    <property type="entry name" value="HTH_AraC"/>
    <property type="match status" value="1"/>
</dbReference>
<evidence type="ECO:0000259" key="3">
    <source>
        <dbReference type="PROSITE" id="PS01124"/>
    </source>
</evidence>
<organism evidence="4 5">
    <name type="scientific">Capnocytophaga cynodegmi</name>
    <dbReference type="NCBI Taxonomy" id="28189"/>
    <lineage>
        <taxon>Bacteria</taxon>
        <taxon>Pseudomonadati</taxon>
        <taxon>Bacteroidota</taxon>
        <taxon>Flavobacteriia</taxon>
        <taxon>Flavobacteriales</taxon>
        <taxon>Flavobacteriaceae</taxon>
        <taxon>Capnocytophaga</taxon>
    </lineage>
</organism>
<proteinExistence type="predicted"/>
<evidence type="ECO:0000256" key="2">
    <source>
        <dbReference type="ARBA" id="ARBA00023163"/>
    </source>
</evidence>
<evidence type="ECO:0000256" key="1">
    <source>
        <dbReference type="ARBA" id="ARBA00023015"/>
    </source>
</evidence>
<reference evidence="4 5" key="1">
    <citation type="submission" date="2015-01" db="EMBL/GenBank/DDBJ databases">
        <authorList>
            <person name="Xiang T."/>
            <person name="Song Y."/>
            <person name="Huang L."/>
            <person name="Wang B."/>
            <person name="Wu P."/>
        </authorList>
    </citation>
    <scope>NUCLEOTIDE SEQUENCE [LARGE SCALE GENOMIC DNA]</scope>
    <source>
        <strain evidence="4 5">Ccy74</strain>
    </source>
</reference>
<evidence type="ECO:0000313" key="4">
    <source>
        <dbReference type="EMBL" id="CEN40379.1"/>
    </source>
</evidence>
<dbReference type="AlphaFoldDB" id="A0A0B7HP09"/>
<protein>
    <recommendedName>
        <fullName evidence="3">HTH araC/xylS-type domain-containing protein</fullName>
    </recommendedName>
</protein>
<dbReference type="SUPFAM" id="SSF46689">
    <property type="entry name" value="Homeodomain-like"/>
    <property type="match status" value="1"/>
</dbReference>
<accession>A0A0B7HP09</accession>
<dbReference type="PROSITE" id="PS01124">
    <property type="entry name" value="HTH_ARAC_FAMILY_2"/>
    <property type="match status" value="1"/>
</dbReference>
<evidence type="ECO:0000313" key="5">
    <source>
        <dbReference type="Proteomes" id="UP000038083"/>
    </source>
</evidence>
<keyword evidence="2" id="KW-0804">Transcription</keyword>